<comment type="caution">
    <text evidence="2">The sequence shown here is derived from an EMBL/GenBank/DDBJ whole genome shotgun (WGS) entry which is preliminary data.</text>
</comment>
<protein>
    <submittedName>
        <fullName evidence="2">Uncharacterized protein</fullName>
    </submittedName>
</protein>
<evidence type="ECO:0000313" key="3">
    <source>
        <dbReference type="Proteomes" id="UP000295418"/>
    </source>
</evidence>
<accession>A0A4R4E758</accession>
<feature type="transmembrane region" description="Helical" evidence="1">
    <location>
        <begin position="5"/>
        <end position="24"/>
    </location>
</feature>
<feature type="transmembrane region" description="Helical" evidence="1">
    <location>
        <begin position="30"/>
        <end position="48"/>
    </location>
</feature>
<reference evidence="2 3" key="1">
    <citation type="submission" date="2019-03" db="EMBL/GenBank/DDBJ databases">
        <authorList>
            <person name="Kim M.K.M."/>
        </authorList>
    </citation>
    <scope>NUCLEOTIDE SEQUENCE [LARGE SCALE GENOMIC DNA]</scope>
    <source>
        <strain evidence="2 3">18JY21-1</strain>
    </source>
</reference>
<keyword evidence="1" id="KW-0472">Membrane</keyword>
<keyword evidence="1" id="KW-1133">Transmembrane helix</keyword>
<sequence>MKNKFWALTLSIISFLVICSLAFIYESIVFIYVASACPILIVALLPNTRASQWIQSGKDSEKVDLYIVESKQSAESDLLIITFKNGYIDWDKNILYFTLGKVSKVSKDHLDHNAATLTVLRHDFTLHPKRRGWIGITLSNLAQRVDYLSYTTDEVNRLAIRVSDITTITNKRRVSKKAAAPAPNMQA</sequence>
<gene>
    <name evidence="2" type="ORF">E0485_19465</name>
</gene>
<dbReference type="RefSeq" id="WP_132419736.1">
    <property type="nucleotide sequence ID" value="NZ_SKFG01000025.1"/>
</dbReference>
<name>A0A4R4E758_9BACL</name>
<keyword evidence="3" id="KW-1185">Reference proteome</keyword>
<dbReference type="OrthoDB" id="2589792at2"/>
<organism evidence="2 3">
    <name type="scientific">Paenibacillus albiflavus</name>
    <dbReference type="NCBI Taxonomy" id="2545760"/>
    <lineage>
        <taxon>Bacteria</taxon>
        <taxon>Bacillati</taxon>
        <taxon>Bacillota</taxon>
        <taxon>Bacilli</taxon>
        <taxon>Bacillales</taxon>
        <taxon>Paenibacillaceae</taxon>
        <taxon>Paenibacillus</taxon>
    </lineage>
</organism>
<proteinExistence type="predicted"/>
<dbReference type="Proteomes" id="UP000295418">
    <property type="component" value="Unassembled WGS sequence"/>
</dbReference>
<evidence type="ECO:0000256" key="1">
    <source>
        <dbReference type="SAM" id="Phobius"/>
    </source>
</evidence>
<dbReference type="AlphaFoldDB" id="A0A4R4E758"/>
<keyword evidence="1" id="KW-0812">Transmembrane</keyword>
<dbReference type="EMBL" id="SKFG01000025">
    <property type="protein sequence ID" value="TCZ74640.1"/>
    <property type="molecule type" value="Genomic_DNA"/>
</dbReference>
<evidence type="ECO:0000313" key="2">
    <source>
        <dbReference type="EMBL" id="TCZ74640.1"/>
    </source>
</evidence>